<keyword evidence="3" id="KW-1185">Reference proteome</keyword>
<dbReference type="EMBL" id="NBII01000004">
    <property type="protein sequence ID" value="PAV19909.1"/>
    <property type="molecule type" value="Genomic_DNA"/>
</dbReference>
<dbReference type="Proteomes" id="UP000217199">
    <property type="component" value="Unassembled WGS sequence"/>
</dbReference>
<sequence>MKFSFSAVASILASALLVGASPAIPSYSTCDVSSVNPELPSNQYNLTMPSGQHTTAITLGVGVQNYTCSDAGVYTSIGAVAVLLDISCFHGSSIFDELTTIVFDVWNATDSYSTDELVKEYSCVVTEFGQHYFIKNPFGDGISPVFDARTTSHKGDPNGFTLDVLVGTLAAPTGPQDVNWLQLKNVQGDLAKTVFRLETRFGQPPMMCKPGSKDISVKYTAQYWFLS</sequence>
<dbReference type="PANTHER" id="PTHR35567">
    <property type="entry name" value="MALATE DEHYDROGENASE (AFU_ORTHOLOGUE AFUA_2G13800)"/>
    <property type="match status" value="1"/>
</dbReference>
<comment type="caution">
    <text evidence="2">The sequence shown here is derived from an EMBL/GenBank/DDBJ whole genome shotgun (WGS) entry which is preliminary data.</text>
</comment>
<evidence type="ECO:0000256" key="1">
    <source>
        <dbReference type="SAM" id="SignalP"/>
    </source>
</evidence>
<dbReference type="PANTHER" id="PTHR35567:SF1">
    <property type="entry name" value="CONSERVED FUNGAL PROTEIN (AFU_ORTHOLOGUE AFUA_1G14230)"/>
    <property type="match status" value="1"/>
</dbReference>
<dbReference type="OrthoDB" id="1859733at2759"/>
<accession>A0A286UK56</accession>
<keyword evidence="1" id="KW-0732">Signal</keyword>
<name>A0A286UK56_9AGAM</name>
<feature type="signal peptide" evidence="1">
    <location>
        <begin position="1"/>
        <end position="23"/>
    </location>
</feature>
<dbReference type="InterPro" id="IPR021851">
    <property type="entry name" value="DUF3455"/>
</dbReference>
<dbReference type="InParanoid" id="A0A286UK56"/>
<evidence type="ECO:0000313" key="3">
    <source>
        <dbReference type="Proteomes" id="UP000217199"/>
    </source>
</evidence>
<reference evidence="2 3" key="1">
    <citation type="journal article" date="2017" name="Mol. Ecol.">
        <title>Comparative and population genomic landscape of Phellinus noxius: A hypervariable fungus causing root rot in trees.</title>
        <authorList>
            <person name="Chung C.L."/>
            <person name="Lee T.J."/>
            <person name="Akiba M."/>
            <person name="Lee H.H."/>
            <person name="Kuo T.H."/>
            <person name="Liu D."/>
            <person name="Ke H.M."/>
            <person name="Yokoi T."/>
            <person name="Roa M.B."/>
            <person name="Lu M.J."/>
            <person name="Chang Y.Y."/>
            <person name="Ann P.J."/>
            <person name="Tsai J.N."/>
            <person name="Chen C.Y."/>
            <person name="Tzean S.S."/>
            <person name="Ota Y."/>
            <person name="Hattori T."/>
            <person name="Sahashi N."/>
            <person name="Liou R.F."/>
            <person name="Kikuchi T."/>
            <person name="Tsai I.J."/>
        </authorList>
    </citation>
    <scope>NUCLEOTIDE SEQUENCE [LARGE SCALE GENOMIC DNA]</scope>
    <source>
        <strain evidence="2 3">FFPRI411160</strain>
    </source>
</reference>
<dbReference type="Pfam" id="PF11937">
    <property type="entry name" value="DUF3455"/>
    <property type="match status" value="1"/>
</dbReference>
<protein>
    <submittedName>
        <fullName evidence="2">Malate dehydrogenase</fullName>
    </submittedName>
</protein>
<organism evidence="2 3">
    <name type="scientific">Pyrrhoderma noxium</name>
    <dbReference type="NCBI Taxonomy" id="2282107"/>
    <lineage>
        <taxon>Eukaryota</taxon>
        <taxon>Fungi</taxon>
        <taxon>Dikarya</taxon>
        <taxon>Basidiomycota</taxon>
        <taxon>Agaricomycotina</taxon>
        <taxon>Agaricomycetes</taxon>
        <taxon>Hymenochaetales</taxon>
        <taxon>Hymenochaetaceae</taxon>
        <taxon>Pyrrhoderma</taxon>
    </lineage>
</organism>
<proteinExistence type="predicted"/>
<gene>
    <name evidence="2" type="ORF">PNOK_0484300</name>
</gene>
<dbReference type="AlphaFoldDB" id="A0A286UK56"/>
<evidence type="ECO:0000313" key="2">
    <source>
        <dbReference type="EMBL" id="PAV19909.1"/>
    </source>
</evidence>
<feature type="chain" id="PRO_5013541149" evidence="1">
    <location>
        <begin position="24"/>
        <end position="227"/>
    </location>
</feature>